<evidence type="ECO:0000256" key="1">
    <source>
        <dbReference type="SAM" id="SignalP"/>
    </source>
</evidence>
<keyword evidence="1" id="KW-0732">Signal</keyword>
<organism evidence="2 3">
    <name type="scientific">Linum trigynum</name>
    <dbReference type="NCBI Taxonomy" id="586398"/>
    <lineage>
        <taxon>Eukaryota</taxon>
        <taxon>Viridiplantae</taxon>
        <taxon>Streptophyta</taxon>
        <taxon>Embryophyta</taxon>
        <taxon>Tracheophyta</taxon>
        <taxon>Spermatophyta</taxon>
        <taxon>Magnoliopsida</taxon>
        <taxon>eudicotyledons</taxon>
        <taxon>Gunneridae</taxon>
        <taxon>Pentapetalae</taxon>
        <taxon>rosids</taxon>
        <taxon>fabids</taxon>
        <taxon>Malpighiales</taxon>
        <taxon>Linaceae</taxon>
        <taxon>Linum</taxon>
    </lineage>
</organism>
<evidence type="ECO:0000313" key="2">
    <source>
        <dbReference type="EMBL" id="CAL1404545.1"/>
    </source>
</evidence>
<sequence>MAMIPSCTVAKLAVLLLLMMIVYFVFPAATASRVLPAVTTTSSPAAGGNDDDDGQADRMARASNNTASIQEDCNNVCNDHQCHFYYPWLCWRQPAGSSCYVGCVCEINDCDCLCPE</sequence>
<dbReference type="Proteomes" id="UP001497516">
    <property type="component" value="Chromosome 7"/>
</dbReference>
<protein>
    <submittedName>
        <fullName evidence="2">Uncharacterized protein</fullName>
    </submittedName>
</protein>
<keyword evidence="3" id="KW-1185">Reference proteome</keyword>
<dbReference type="AlphaFoldDB" id="A0AAV2G450"/>
<feature type="signal peptide" evidence="1">
    <location>
        <begin position="1"/>
        <end position="31"/>
    </location>
</feature>
<accession>A0AAV2G450</accession>
<proteinExistence type="predicted"/>
<reference evidence="2 3" key="1">
    <citation type="submission" date="2024-04" db="EMBL/GenBank/DDBJ databases">
        <authorList>
            <person name="Fracassetti M."/>
        </authorList>
    </citation>
    <scope>NUCLEOTIDE SEQUENCE [LARGE SCALE GENOMIC DNA]</scope>
</reference>
<dbReference type="EMBL" id="OZ034820">
    <property type="protein sequence ID" value="CAL1404545.1"/>
    <property type="molecule type" value="Genomic_DNA"/>
</dbReference>
<evidence type="ECO:0000313" key="3">
    <source>
        <dbReference type="Proteomes" id="UP001497516"/>
    </source>
</evidence>
<feature type="chain" id="PRO_5043348607" evidence="1">
    <location>
        <begin position="32"/>
        <end position="116"/>
    </location>
</feature>
<gene>
    <name evidence="2" type="ORF">LTRI10_LOCUS44392</name>
</gene>
<name>A0AAV2G450_9ROSI</name>